<sequence length="261" mass="28908">MSTDPADDPRSTAVEQLERLGLSAYAARTFVALTSLETGTAKDVSEVSEVPRTRVYDAIDELHDRGLVDVRHSSPKTFWAISTETATRKFAQEMDHRVSVLTAALNEIEPTQRTREQRGVWTVDGRVPITDRVIELVSDAEDEVVYMTVEDLLDEAIVDALRAAADRGVRIRLGSVSSAVRAQIQDDVPGAETFDSLWLWSDTPAGRLMMVDETRTLVSVLVGTDDADPTDRRSETAIWGSGEMNSLVVVLKTIFTWQLDQ</sequence>
<dbReference type="InterPro" id="IPR021586">
    <property type="entry name" value="Tscrpt_reg_TrmB_C"/>
</dbReference>
<dbReference type="SUPFAM" id="SSF46785">
    <property type="entry name" value="Winged helix' DNA-binding domain"/>
    <property type="match status" value="1"/>
</dbReference>
<dbReference type="PANTHER" id="PTHR34293:SF1">
    <property type="entry name" value="HTH-TYPE TRANSCRIPTIONAL REGULATOR TRMBL2"/>
    <property type="match status" value="1"/>
</dbReference>
<comment type="similarity">
    <text evidence="1">Belongs to the transcriptional regulator TrmB family.</text>
</comment>
<dbReference type="Gene3D" id="1.10.10.10">
    <property type="entry name" value="Winged helix-like DNA-binding domain superfamily/Winged helix DNA-binding domain"/>
    <property type="match status" value="1"/>
</dbReference>
<evidence type="ECO:0000313" key="5">
    <source>
        <dbReference type="Proteomes" id="UP001596118"/>
    </source>
</evidence>
<evidence type="ECO:0000313" key="4">
    <source>
        <dbReference type="EMBL" id="MFC5277828.1"/>
    </source>
</evidence>
<evidence type="ECO:0000259" key="2">
    <source>
        <dbReference type="Pfam" id="PF01978"/>
    </source>
</evidence>
<dbReference type="InterPro" id="IPR036390">
    <property type="entry name" value="WH_DNA-bd_sf"/>
</dbReference>
<evidence type="ECO:0000259" key="3">
    <source>
        <dbReference type="Pfam" id="PF11495"/>
    </source>
</evidence>
<name>A0ABD5QYR1_9EURY</name>
<dbReference type="RefSeq" id="WP_256412345.1">
    <property type="nucleotide sequence ID" value="NZ_JANHDM010000009.1"/>
</dbReference>
<gene>
    <name evidence="4" type="ORF">ACFPM1_03465</name>
</gene>
<feature type="domain" description="Transcription regulator TrmB C-terminal" evidence="3">
    <location>
        <begin position="120"/>
        <end position="220"/>
    </location>
</feature>
<feature type="domain" description="Transcription regulator TrmB N-terminal" evidence="2">
    <location>
        <begin position="17"/>
        <end position="84"/>
    </location>
</feature>
<dbReference type="InterPro" id="IPR051797">
    <property type="entry name" value="TrmB-like"/>
</dbReference>
<dbReference type="Pfam" id="PF01978">
    <property type="entry name" value="TrmB"/>
    <property type="match status" value="1"/>
</dbReference>
<keyword evidence="5" id="KW-1185">Reference proteome</keyword>
<dbReference type="AlphaFoldDB" id="A0ABD5QYR1"/>
<dbReference type="EMBL" id="JBHSKY010000003">
    <property type="protein sequence ID" value="MFC5277828.1"/>
    <property type="molecule type" value="Genomic_DNA"/>
</dbReference>
<dbReference type="InterPro" id="IPR036388">
    <property type="entry name" value="WH-like_DNA-bd_sf"/>
</dbReference>
<reference evidence="4 5" key="1">
    <citation type="journal article" date="2019" name="Int. J. Syst. Evol. Microbiol.">
        <title>The Global Catalogue of Microorganisms (GCM) 10K type strain sequencing project: providing services to taxonomists for standard genome sequencing and annotation.</title>
        <authorList>
            <consortium name="The Broad Institute Genomics Platform"/>
            <consortium name="The Broad Institute Genome Sequencing Center for Infectious Disease"/>
            <person name="Wu L."/>
            <person name="Ma J."/>
        </authorList>
    </citation>
    <scope>NUCLEOTIDE SEQUENCE [LARGE SCALE GENOMIC DNA]</scope>
    <source>
        <strain evidence="4 5">CGMCC 1.12124</strain>
    </source>
</reference>
<dbReference type="InterPro" id="IPR002831">
    <property type="entry name" value="Tscrpt_reg_TrmB_N"/>
</dbReference>
<dbReference type="SUPFAM" id="SSF56024">
    <property type="entry name" value="Phospholipase D/nuclease"/>
    <property type="match status" value="1"/>
</dbReference>
<protein>
    <submittedName>
        <fullName evidence="4">TrmB family transcriptional regulator</fullName>
    </submittedName>
</protein>
<dbReference type="PANTHER" id="PTHR34293">
    <property type="entry name" value="HTH-TYPE TRANSCRIPTIONAL REGULATOR TRMBL2"/>
    <property type="match status" value="1"/>
</dbReference>
<organism evidence="4 5">
    <name type="scientific">Halorubrum rubrum</name>
    <dbReference type="NCBI Taxonomy" id="1126240"/>
    <lineage>
        <taxon>Archaea</taxon>
        <taxon>Methanobacteriati</taxon>
        <taxon>Methanobacteriota</taxon>
        <taxon>Stenosarchaea group</taxon>
        <taxon>Halobacteria</taxon>
        <taxon>Halobacteriales</taxon>
        <taxon>Haloferacaceae</taxon>
        <taxon>Halorubrum</taxon>
    </lineage>
</organism>
<dbReference type="Pfam" id="PF11495">
    <property type="entry name" value="Regulator_TrmB"/>
    <property type="match status" value="1"/>
</dbReference>
<accession>A0ABD5QYR1</accession>
<proteinExistence type="inferred from homology"/>
<evidence type="ECO:0000256" key="1">
    <source>
        <dbReference type="ARBA" id="ARBA00007287"/>
    </source>
</evidence>
<dbReference type="Proteomes" id="UP001596118">
    <property type="component" value="Unassembled WGS sequence"/>
</dbReference>
<comment type="caution">
    <text evidence="4">The sequence shown here is derived from an EMBL/GenBank/DDBJ whole genome shotgun (WGS) entry which is preliminary data.</text>
</comment>